<sequence length="135" mass="14730">MSGYDVSEIGGIDTWGVAEGTGKRFVDGEAARYLGMSANATDPGASSPFWHRHDRFEELYVFLEGRGQMALDDDVVDVQAGTVVRVAPETWRAVHNAADADRPLKWLCLRGGGDSLSAIGRDGELDKERTFPWTA</sequence>
<dbReference type="InterPro" id="IPR013096">
    <property type="entry name" value="Cupin_2"/>
</dbReference>
<dbReference type="Gene3D" id="2.60.120.10">
    <property type="entry name" value="Jelly Rolls"/>
    <property type="match status" value="1"/>
</dbReference>
<keyword evidence="1" id="KW-0479">Metal-binding</keyword>
<reference evidence="3 4" key="1">
    <citation type="submission" date="2015-02" db="EMBL/GenBank/DDBJ databases">
        <title>Draft genome sequences of ten Microbacterium spp. with emphasis on heavy metal contaminated environments.</title>
        <authorList>
            <person name="Corretto E."/>
        </authorList>
    </citation>
    <scope>NUCLEOTIDE SEQUENCE [LARGE SCALE GENOMIC DNA]</scope>
    <source>
        <strain evidence="3 4">ARN176</strain>
    </source>
</reference>
<organism evidence="3 4">
    <name type="scientific">Microbacterium azadirachtae</name>
    <dbReference type="NCBI Taxonomy" id="582680"/>
    <lineage>
        <taxon>Bacteria</taxon>
        <taxon>Bacillati</taxon>
        <taxon>Actinomycetota</taxon>
        <taxon>Actinomycetes</taxon>
        <taxon>Micrococcales</taxon>
        <taxon>Microbacteriaceae</taxon>
        <taxon>Microbacterium</taxon>
    </lineage>
</organism>
<evidence type="ECO:0000313" key="4">
    <source>
        <dbReference type="Proteomes" id="UP000033740"/>
    </source>
</evidence>
<dbReference type="GO" id="GO:0046872">
    <property type="term" value="F:metal ion binding"/>
    <property type="evidence" value="ECO:0007669"/>
    <property type="project" value="UniProtKB-KW"/>
</dbReference>
<keyword evidence="4" id="KW-1185">Reference proteome</keyword>
<dbReference type="Pfam" id="PF07883">
    <property type="entry name" value="Cupin_2"/>
    <property type="match status" value="1"/>
</dbReference>
<dbReference type="AlphaFoldDB" id="A0A0F0LR74"/>
<comment type="caution">
    <text evidence="3">The sequence shown here is derived from an EMBL/GenBank/DDBJ whole genome shotgun (WGS) entry which is preliminary data.</text>
</comment>
<name>A0A0F0LR74_9MICO</name>
<dbReference type="PANTHER" id="PTHR35848:SF6">
    <property type="entry name" value="CUPIN TYPE-2 DOMAIN-CONTAINING PROTEIN"/>
    <property type="match status" value="1"/>
</dbReference>
<dbReference type="STRING" id="582680.RS86_00567"/>
<proteinExistence type="predicted"/>
<gene>
    <name evidence="3" type="ORF">RS86_00567</name>
</gene>
<evidence type="ECO:0000256" key="1">
    <source>
        <dbReference type="ARBA" id="ARBA00022723"/>
    </source>
</evidence>
<feature type="domain" description="Cupin type-2" evidence="2">
    <location>
        <begin position="42"/>
        <end position="109"/>
    </location>
</feature>
<dbReference type="InterPro" id="IPR051610">
    <property type="entry name" value="GPI/OXD"/>
</dbReference>
<evidence type="ECO:0000313" key="3">
    <source>
        <dbReference type="EMBL" id="KJL35184.1"/>
    </source>
</evidence>
<dbReference type="InterPro" id="IPR011051">
    <property type="entry name" value="RmlC_Cupin_sf"/>
</dbReference>
<evidence type="ECO:0000259" key="2">
    <source>
        <dbReference type="Pfam" id="PF07883"/>
    </source>
</evidence>
<dbReference type="PATRIC" id="fig|582680.6.peg.584"/>
<dbReference type="EMBL" id="JYIX01000024">
    <property type="protein sequence ID" value="KJL35184.1"/>
    <property type="molecule type" value="Genomic_DNA"/>
</dbReference>
<dbReference type="PANTHER" id="PTHR35848">
    <property type="entry name" value="OXALATE-BINDING PROTEIN"/>
    <property type="match status" value="1"/>
</dbReference>
<accession>A0A0F0LR74</accession>
<protein>
    <submittedName>
        <fullName evidence="3">Cupin domain protein</fullName>
    </submittedName>
</protein>
<dbReference type="InterPro" id="IPR014710">
    <property type="entry name" value="RmlC-like_jellyroll"/>
</dbReference>
<dbReference type="SUPFAM" id="SSF51182">
    <property type="entry name" value="RmlC-like cupins"/>
    <property type="match status" value="1"/>
</dbReference>
<dbReference type="Proteomes" id="UP000033740">
    <property type="component" value="Unassembled WGS sequence"/>
</dbReference>
<dbReference type="RefSeq" id="WP_045270698.1">
    <property type="nucleotide sequence ID" value="NZ_JYIX01000024.1"/>
</dbReference>